<dbReference type="InterPro" id="IPR027417">
    <property type="entry name" value="P-loop_NTPase"/>
</dbReference>
<keyword evidence="1" id="KW-0813">Transport</keyword>
<name>A0ABW4E9Q2_9RHOB</name>
<comment type="caution">
    <text evidence="8">The sequence shown here is derived from an EMBL/GenBank/DDBJ whole genome shotgun (WGS) entry which is preliminary data.</text>
</comment>
<evidence type="ECO:0000259" key="7">
    <source>
        <dbReference type="PROSITE" id="PS50893"/>
    </source>
</evidence>
<evidence type="ECO:0000256" key="2">
    <source>
        <dbReference type="ARBA" id="ARBA00022475"/>
    </source>
</evidence>
<dbReference type="InterPro" id="IPR003439">
    <property type="entry name" value="ABC_transporter-like_ATP-bd"/>
</dbReference>
<keyword evidence="5" id="KW-1278">Translocase</keyword>
<evidence type="ECO:0000256" key="1">
    <source>
        <dbReference type="ARBA" id="ARBA00022448"/>
    </source>
</evidence>
<evidence type="ECO:0000313" key="8">
    <source>
        <dbReference type="EMBL" id="MFD1508050.1"/>
    </source>
</evidence>
<keyword evidence="6" id="KW-0472">Membrane</keyword>
<dbReference type="EMBL" id="JBHUDD010000005">
    <property type="protein sequence ID" value="MFD1508050.1"/>
    <property type="molecule type" value="Genomic_DNA"/>
</dbReference>
<dbReference type="PANTHER" id="PTHR43166">
    <property type="entry name" value="AMINO ACID IMPORT ATP-BINDING PROTEIN"/>
    <property type="match status" value="1"/>
</dbReference>
<evidence type="ECO:0000256" key="4">
    <source>
        <dbReference type="ARBA" id="ARBA00022840"/>
    </source>
</evidence>
<sequence>MSLPDPVPSGPFLRLEGITKIYGEARALDGVTLDIAQGEMIAVIGRSGAGKSTLLTVINRLIDPDGGTMTCKGRDVLALRGRDLRDWRRRCAMVFQRFNLVARLPVLTNVMTGRLALRPLLPSLLGLFTDEDRAAAIEALVALDMGAQALKRADELSGGQQQRVAIARAMVQDPYIVLADEPVASLDPRNSEAVMDALARINRDHGITVLINLHSVALARAYCPRSVAMSAGRVVYDGPTEGLTPQVLERIYGTADPDAIEDAA</sequence>
<dbReference type="InterPro" id="IPR012693">
    <property type="entry name" value="ABC_transpr_PhnC"/>
</dbReference>
<keyword evidence="4 8" id="KW-0067">ATP-binding</keyword>
<reference evidence="9" key="1">
    <citation type="journal article" date="2019" name="Int. J. Syst. Evol. Microbiol.">
        <title>The Global Catalogue of Microorganisms (GCM) 10K type strain sequencing project: providing services to taxonomists for standard genome sequencing and annotation.</title>
        <authorList>
            <consortium name="The Broad Institute Genomics Platform"/>
            <consortium name="The Broad Institute Genome Sequencing Center for Infectious Disease"/>
            <person name="Wu L."/>
            <person name="Ma J."/>
        </authorList>
    </citation>
    <scope>NUCLEOTIDE SEQUENCE [LARGE SCALE GENOMIC DNA]</scope>
    <source>
        <strain evidence="9">CGMCC 1.12477</strain>
    </source>
</reference>
<feature type="domain" description="ABC transporter" evidence="7">
    <location>
        <begin position="13"/>
        <end position="256"/>
    </location>
</feature>
<dbReference type="PROSITE" id="PS00211">
    <property type="entry name" value="ABC_TRANSPORTER_1"/>
    <property type="match status" value="1"/>
</dbReference>
<dbReference type="PANTHER" id="PTHR43166:SF6">
    <property type="entry name" value="PHOSPHONATES IMPORT ATP-BINDING PROTEIN PHNC"/>
    <property type="match status" value="1"/>
</dbReference>
<keyword evidence="9" id="KW-1185">Reference proteome</keyword>
<gene>
    <name evidence="8" type="primary">phnC</name>
    <name evidence="8" type="ORF">ACFTOW_01320</name>
</gene>
<protein>
    <submittedName>
        <fullName evidence="8">Phosphonate ABC transporter ATP-binding protein</fullName>
    </submittedName>
</protein>
<dbReference type="NCBIfam" id="TIGR02315">
    <property type="entry name" value="ABC_phnC"/>
    <property type="match status" value="1"/>
</dbReference>
<dbReference type="SUPFAM" id="SSF52540">
    <property type="entry name" value="P-loop containing nucleoside triphosphate hydrolases"/>
    <property type="match status" value="1"/>
</dbReference>
<dbReference type="RefSeq" id="WP_379912286.1">
    <property type="nucleotide sequence ID" value="NZ_JBHUDD010000005.1"/>
</dbReference>
<dbReference type="PROSITE" id="PS50893">
    <property type="entry name" value="ABC_TRANSPORTER_2"/>
    <property type="match status" value="1"/>
</dbReference>
<dbReference type="Proteomes" id="UP001597186">
    <property type="component" value="Unassembled WGS sequence"/>
</dbReference>
<dbReference type="InterPro" id="IPR017871">
    <property type="entry name" value="ABC_transporter-like_CS"/>
</dbReference>
<dbReference type="InterPro" id="IPR050086">
    <property type="entry name" value="MetN_ABC_transporter-like"/>
</dbReference>
<keyword evidence="2" id="KW-1003">Cell membrane</keyword>
<dbReference type="Pfam" id="PF00005">
    <property type="entry name" value="ABC_tran"/>
    <property type="match status" value="1"/>
</dbReference>
<organism evidence="8 9">
    <name type="scientific">Lacimonas salitolerans</name>
    <dbReference type="NCBI Taxonomy" id="1323750"/>
    <lineage>
        <taxon>Bacteria</taxon>
        <taxon>Pseudomonadati</taxon>
        <taxon>Pseudomonadota</taxon>
        <taxon>Alphaproteobacteria</taxon>
        <taxon>Rhodobacterales</taxon>
        <taxon>Paracoccaceae</taxon>
        <taxon>Lacimonas</taxon>
    </lineage>
</organism>
<proteinExistence type="predicted"/>
<dbReference type="Gene3D" id="3.40.50.300">
    <property type="entry name" value="P-loop containing nucleotide triphosphate hydrolases"/>
    <property type="match status" value="1"/>
</dbReference>
<evidence type="ECO:0000256" key="6">
    <source>
        <dbReference type="ARBA" id="ARBA00023136"/>
    </source>
</evidence>
<dbReference type="InterPro" id="IPR003593">
    <property type="entry name" value="AAA+_ATPase"/>
</dbReference>
<evidence type="ECO:0000256" key="3">
    <source>
        <dbReference type="ARBA" id="ARBA00022741"/>
    </source>
</evidence>
<dbReference type="SMART" id="SM00382">
    <property type="entry name" value="AAA"/>
    <property type="match status" value="1"/>
</dbReference>
<dbReference type="GO" id="GO:0005524">
    <property type="term" value="F:ATP binding"/>
    <property type="evidence" value="ECO:0007669"/>
    <property type="project" value="UniProtKB-KW"/>
</dbReference>
<keyword evidence="3" id="KW-0547">Nucleotide-binding</keyword>
<evidence type="ECO:0000256" key="5">
    <source>
        <dbReference type="ARBA" id="ARBA00022967"/>
    </source>
</evidence>
<dbReference type="CDD" id="cd03256">
    <property type="entry name" value="ABC_PhnC_transporter"/>
    <property type="match status" value="1"/>
</dbReference>
<evidence type="ECO:0000313" key="9">
    <source>
        <dbReference type="Proteomes" id="UP001597186"/>
    </source>
</evidence>
<accession>A0ABW4E9Q2</accession>